<dbReference type="InterPro" id="IPR038408">
    <property type="entry name" value="GNK2_sf"/>
</dbReference>
<keyword evidence="3" id="KW-0808">Transferase</keyword>
<evidence type="ECO:0000256" key="7">
    <source>
        <dbReference type="ARBA" id="ARBA00022741"/>
    </source>
</evidence>
<dbReference type="EMBL" id="BQNB010020427">
    <property type="protein sequence ID" value="GJT95841.1"/>
    <property type="molecule type" value="Genomic_DNA"/>
</dbReference>
<comment type="caution">
    <text evidence="18">The sequence shown here is derived from an EMBL/GenBank/DDBJ whole genome shotgun (WGS) entry which is preliminary data.</text>
</comment>
<reference evidence="18" key="1">
    <citation type="journal article" date="2022" name="Int. J. Mol. Sci.">
        <title>Draft Genome of Tanacetum Coccineum: Genomic Comparison of Closely Related Tanacetum-Family Plants.</title>
        <authorList>
            <person name="Yamashiro T."/>
            <person name="Shiraishi A."/>
            <person name="Nakayama K."/>
            <person name="Satake H."/>
        </authorList>
    </citation>
    <scope>NUCLEOTIDE SEQUENCE</scope>
</reference>
<dbReference type="PROSITE" id="PS50011">
    <property type="entry name" value="PROTEIN_KINASE_DOM"/>
    <property type="match status" value="1"/>
</dbReference>
<dbReference type="Gene3D" id="1.10.510.10">
    <property type="entry name" value="Transferase(Phosphotransferase) domain 1"/>
    <property type="match status" value="1"/>
</dbReference>
<dbReference type="InterPro" id="IPR001245">
    <property type="entry name" value="Ser-Thr/Tyr_kinase_cat_dom"/>
</dbReference>
<keyword evidence="7 13" id="KW-0547">Nucleotide-binding</keyword>
<evidence type="ECO:0000256" key="3">
    <source>
        <dbReference type="ARBA" id="ARBA00022679"/>
    </source>
</evidence>
<evidence type="ECO:0000313" key="18">
    <source>
        <dbReference type="EMBL" id="GJT95841.1"/>
    </source>
</evidence>
<dbReference type="PANTHER" id="PTHR27002:SF1073">
    <property type="entry name" value="CYSTEINE-RICH RECEPTOR-LIKE PROTEIN KINASE 29"/>
    <property type="match status" value="1"/>
</dbReference>
<evidence type="ECO:0000259" key="16">
    <source>
        <dbReference type="PROSITE" id="PS50011"/>
    </source>
</evidence>
<feature type="domain" description="Gnk2-homologous" evidence="17">
    <location>
        <begin position="137"/>
        <end position="244"/>
    </location>
</feature>
<feature type="chain" id="PRO_5045907298" evidence="15">
    <location>
        <begin position="24"/>
        <end position="556"/>
    </location>
</feature>
<dbReference type="Pfam" id="PF07714">
    <property type="entry name" value="PK_Tyr_Ser-Thr"/>
    <property type="match status" value="1"/>
</dbReference>
<dbReference type="SUPFAM" id="SSF56112">
    <property type="entry name" value="Protein kinase-like (PK-like)"/>
    <property type="match status" value="1"/>
</dbReference>
<evidence type="ECO:0000256" key="1">
    <source>
        <dbReference type="ARBA" id="ARBA00004167"/>
    </source>
</evidence>
<keyword evidence="6" id="KW-0677">Repeat</keyword>
<dbReference type="PROSITE" id="PS51473">
    <property type="entry name" value="GNK2"/>
    <property type="match status" value="2"/>
</dbReference>
<feature type="binding site" evidence="13">
    <location>
        <position position="359"/>
    </location>
    <ligand>
        <name>ATP</name>
        <dbReference type="ChEBI" id="CHEBI:30616"/>
    </ligand>
</feature>
<evidence type="ECO:0000256" key="5">
    <source>
        <dbReference type="ARBA" id="ARBA00022729"/>
    </source>
</evidence>
<dbReference type="CDD" id="cd23509">
    <property type="entry name" value="Gnk2-like"/>
    <property type="match status" value="2"/>
</dbReference>
<comment type="subcellular location">
    <subcellularLocation>
        <location evidence="1">Membrane</location>
        <topology evidence="1">Single-pass membrane protein</topology>
    </subcellularLocation>
</comment>
<evidence type="ECO:0000256" key="11">
    <source>
        <dbReference type="ARBA" id="ARBA00023136"/>
    </source>
</evidence>
<evidence type="ECO:0000256" key="9">
    <source>
        <dbReference type="ARBA" id="ARBA00022840"/>
    </source>
</evidence>
<evidence type="ECO:0000256" key="12">
    <source>
        <dbReference type="ARBA" id="ARBA00023170"/>
    </source>
</evidence>
<evidence type="ECO:0000256" key="10">
    <source>
        <dbReference type="ARBA" id="ARBA00022989"/>
    </source>
</evidence>
<evidence type="ECO:0000256" key="6">
    <source>
        <dbReference type="ARBA" id="ARBA00022737"/>
    </source>
</evidence>
<keyword evidence="2" id="KW-0723">Serine/threonine-protein kinase</keyword>
<dbReference type="InterPro" id="IPR011009">
    <property type="entry name" value="Kinase-like_dom_sf"/>
</dbReference>
<feature type="transmembrane region" description="Helical" evidence="14">
    <location>
        <begin position="269"/>
        <end position="292"/>
    </location>
</feature>
<keyword evidence="4 14" id="KW-0812">Transmembrane</keyword>
<proteinExistence type="predicted"/>
<keyword evidence="11 14" id="KW-0472">Membrane</keyword>
<evidence type="ECO:0000256" key="4">
    <source>
        <dbReference type="ARBA" id="ARBA00022692"/>
    </source>
</evidence>
<dbReference type="PROSITE" id="PS00107">
    <property type="entry name" value="PROTEIN_KINASE_ATP"/>
    <property type="match status" value="1"/>
</dbReference>
<protein>
    <submittedName>
        <fullName evidence="18">Receptor-like protein kinase</fullName>
    </submittedName>
</protein>
<keyword evidence="10 14" id="KW-1133">Transmembrane helix</keyword>
<keyword evidence="9 13" id="KW-0067">ATP-binding</keyword>
<dbReference type="PANTHER" id="PTHR27002">
    <property type="entry name" value="RECEPTOR-LIKE SERINE/THREONINE-PROTEIN KINASE SD1-8"/>
    <property type="match status" value="1"/>
</dbReference>
<evidence type="ECO:0000256" key="2">
    <source>
        <dbReference type="ARBA" id="ARBA00022527"/>
    </source>
</evidence>
<evidence type="ECO:0000256" key="8">
    <source>
        <dbReference type="ARBA" id="ARBA00022777"/>
    </source>
</evidence>
<keyword evidence="12" id="KW-0675">Receptor</keyword>
<dbReference type="InterPro" id="IPR000719">
    <property type="entry name" value="Prot_kinase_dom"/>
</dbReference>
<feature type="domain" description="Gnk2-homologous" evidence="17">
    <location>
        <begin position="29"/>
        <end position="131"/>
    </location>
</feature>
<keyword evidence="5 15" id="KW-0732">Signal</keyword>
<feature type="signal peptide" evidence="15">
    <location>
        <begin position="1"/>
        <end position="23"/>
    </location>
</feature>
<reference evidence="18" key="2">
    <citation type="submission" date="2022-01" db="EMBL/GenBank/DDBJ databases">
        <authorList>
            <person name="Yamashiro T."/>
            <person name="Shiraishi A."/>
            <person name="Satake H."/>
            <person name="Nakayama K."/>
        </authorList>
    </citation>
    <scope>NUCLEOTIDE SEQUENCE</scope>
</reference>
<dbReference type="InterPro" id="IPR017441">
    <property type="entry name" value="Protein_kinase_ATP_BS"/>
</dbReference>
<dbReference type="Proteomes" id="UP001151760">
    <property type="component" value="Unassembled WGS sequence"/>
</dbReference>
<dbReference type="InterPro" id="IPR002902">
    <property type="entry name" value="GNK2"/>
</dbReference>
<evidence type="ECO:0000256" key="14">
    <source>
        <dbReference type="SAM" id="Phobius"/>
    </source>
</evidence>
<organism evidence="18 19">
    <name type="scientific">Tanacetum coccineum</name>
    <dbReference type="NCBI Taxonomy" id="301880"/>
    <lineage>
        <taxon>Eukaryota</taxon>
        <taxon>Viridiplantae</taxon>
        <taxon>Streptophyta</taxon>
        <taxon>Embryophyta</taxon>
        <taxon>Tracheophyta</taxon>
        <taxon>Spermatophyta</taxon>
        <taxon>Magnoliopsida</taxon>
        <taxon>eudicotyledons</taxon>
        <taxon>Gunneridae</taxon>
        <taxon>Pentapetalae</taxon>
        <taxon>asterids</taxon>
        <taxon>campanulids</taxon>
        <taxon>Asterales</taxon>
        <taxon>Asteraceae</taxon>
        <taxon>Asteroideae</taxon>
        <taxon>Anthemideae</taxon>
        <taxon>Anthemidinae</taxon>
        <taxon>Tanacetum</taxon>
    </lineage>
</organism>
<evidence type="ECO:0000259" key="17">
    <source>
        <dbReference type="PROSITE" id="PS51473"/>
    </source>
</evidence>
<evidence type="ECO:0000256" key="13">
    <source>
        <dbReference type="PROSITE-ProRule" id="PRU10141"/>
    </source>
</evidence>
<sequence>MLVTNVILFWLAFIFMYLTTSLADTDYFAYDCGTSDNLKNYTANSTFKRNLVTTFSNLPATNNGFGFYNLSTGQGIDSVYSVALCRGDINQDVCLRCLNDIIVDIQKACPKNIYASAFADHCSLRYNNDTLLGNNTIDMYNIHYDRQNSTNVALFNQALRSLLDKLKSDVSTGGSLRKFASGNTLGPDFTTIYALMQCTPDLSKQECNACLDTTIIRIPRFMPGKVGGRVLAPTCNLRYDLTLFFNESTPLVIHPSSSPQGKKRNTIKIATIVSITLTFIGVIIIASLCIFMRLKKKKKPPMPPNTETMEIGTAEALRYDFSKVEVATNDFSDDNKLGQGGFGAVYKGVLEARHQVAVKRLAKDSGQGDVEFKNEVLLLAKLQHRNLVRLLGFSTQGSERVLIYEFLPNASLDQFIFDPLKRTLLDWEKGYKIITGVAKGLLYLQEDSRLKIDKLNYLEQPLPPAPVAPAGQHVAPEILAAHTAWVKGSKEIAGLMLMTMEPEIQRNLENLHANDMLKELKALFAQQAEQELLQTTRDFHACKQEEGQSVSSYVLE</sequence>
<feature type="domain" description="Protein kinase" evidence="16">
    <location>
        <begin position="331"/>
        <end position="556"/>
    </location>
</feature>
<gene>
    <name evidence="18" type="ORF">Tco_1091359</name>
</gene>
<dbReference type="Gene3D" id="3.30.430.20">
    <property type="entry name" value="Gnk2 domain, C-X8-C-X2-C motif"/>
    <property type="match status" value="2"/>
</dbReference>
<accession>A0ABQ5I6Z6</accession>
<evidence type="ECO:0000313" key="19">
    <source>
        <dbReference type="Proteomes" id="UP001151760"/>
    </source>
</evidence>
<keyword evidence="19" id="KW-1185">Reference proteome</keyword>
<evidence type="ECO:0000256" key="15">
    <source>
        <dbReference type="SAM" id="SignalP"/>
    </source>
</evidence>
<name>A0ABQ5I6Z6_9ASTR</name>
<keyword evidence="8" id="KW-0418">Kinase</keyword>
<dbReference type="Pfam" id="PF01657">
    <property type="entry name" value="Stress-antifung"/>
    <property type="match status" value="2"/>
</dbReference>